<reference evidence="1" key="1">
    <citation type="submission" date="2022-06" db="EMBL/GenBank/DDBJ databases">
        <title>Sphingomonas sp. nov. isolated from rhizosphere soil of tomato.</title>
        <authorList>
            <person name="Dong H."/>
            <person name="Gao R."/>
        </authorList>
    </citation>
    <scope>NUCLEOTIDE SEQUENCE</scope>
    <source>
        <strain evidence="1">MMSM24</strain>
    </source>
</reference>
<name>A0AA41ZDW6_9SPHN</name>
<dbReference type="Proteomes" id="UP001165565">
    <property type="component" value="Unassembled WGS sequence"/>
</dbReference>
<dbReference type="SUPFAM" id="SSF53474">
    <property type="entry name" value="alpha/beta-Hydrolases"/>
    <property type="match status" value="1"/>
</dbReference>
<organism evidence="1 2">
    <name type="scientific">Sphingomonas lycopersici</name>
    <dbReference type="NCBI Taxonomy" id="2951807"/>
    <lineage>
        <taxon>Bacteria</taxon>
        <taxon>Pseudomonadati</taxon>
        <taxon>Pseudomonadota</taxon>
        <taxon>Alphaproteobacteria</taxon>
        <taxon>Sphingomonadales</taxon>
        <taxon>Sphingomonadaceae</taxon>
        <taxon>Sphingomonas</taxon>
    </lineage>
</organism>
<comment type="caution">
    <text evidence="1">The sequence shown here is derived from an EMBL/GenBank/DDBJ whole genome shotgun (WGS) entry which is preliminary data.</text>
</comment>
<dbReference type="InterPro" id="IPR029058">
    <property type="entry name" value="AB_hydrolase_fold"/>
</dbReference>
<evidence type="ECO:0000313" key="2">
    <source>
        <dbReference type="Proteomes" id="UP001165565"/>
    </source>
</evidence>
<protein>
    <submittedName>
        <fullName evidence="1">Lysophospholipase</fullName>
    </submittedName>
</protein>
<evidence type="ECO:0000313" key="1">
    <source>
        <dbReference type="EMBL" id="MCW6537331.1"/>
    </source>
</evidence>
<dbReference type="Gene3D" id="3.40.50.1820">
    <property type="entry name" value="alpha/beta hydrolase"/>
    <property type="match status" value="2"/>
</dbReference>
<gene>
    <name evidence="1" type="ORF">NEE01_21340</name>
</gene>
<sequence>MDPRDTNGLDVQFIGKPSPTAPRIQAGGHPCQGIYWAPAGKKPKTAVIATHYNVDFAEHYIAPYFARRGYGFLGWNTRYRGFEDQFLLHHAILDISVGMRWLKEEAGVERIVILGNSGGGSLMGAYQAEAIKPTLDGELPEAVRDLYRNLTKADLYISLNAHQGRPEVLTDWMDASVTDENDPLATDPSLDPFSADNAPPYSDEFVTRYRAAQRARNQRITDWAKAELKRLNDAGVPDRLFPMFRVWGDLRCMDPALDPSDRKPRWCYRGDPAIANRTPSIGRVNSIKTWLNMWSLETSPCQGAPHLAKFDTPALVVQGTADTGVFPSDARKIFDHIGSSDKQLELIPGAHYFEDSIEERENAADLMAAWIAAKS</sequence>
<keyword evidence="2" id="KW-1185">Reference proteome</keyword>
<dbReference type="EMBL" id="JANFAV010000021">
    <property type="protein sequence ID" value="MCW6537331.1"/>
    <property type="molecule type" value="Genomic_DNA"/>
</dbReference>
<accession>A0AA41ZDW6</accession>
<proteinExistence type="predicted"/>
<dbReference type="AlphaFoldDB" id="A0AA41ZDW6"/>
<dbReference type="RefSeq" id="WP_265271319.1">
    <property type="nucleotide sequence ID" value="NZ_JANFAU010000015.1"/>
</dbReference>